<evidence type="ECO:0000313" key="3">
    <source>
        <dbReference type="Proteomes" id="UP000268329"/>
    </source>
</evidence>
<dbReference type="Proteomes" id="UP000268329">
    <property type="component" value="Chromosome"/>
</dbReference>
<feature type="region of interest" description="Disordered" evidence="1">
    <location>
        <begin position="1"/>
        <end position="37"/>
    </location>
</feature>
<gene>
    <name evidence="2" type="ORF">D9753_28605</name>
</gene>
<name>A0A3G2JNR1_9ACTN</name>
<keyword evidence="3" id="KW-1185">Reference proteome</keyword>
<sequence>MKSLARDGDSEVGATAARSPPATAGAGTEGLSSDATDLTDVADISAGVVGGAGGGASGGVCSAPGGGAAASSMLLSMSTDLTARH</sequence>
<proteinExistence type="predicted"/>
<reference evidence="2 3" key="1">
    <citation type="submission" date="2018-10" db="EMBL/GenBank/DDBJ databases">
        <title>The genome of Streptomyces dangxiongensis Z022.</title>
        <authorList>
            <person name="Zhang B."/>
        </authorList>
    </citation>
    <scope>NUCLEOTIDE SEQUENCE [LARGE SCALE GENOMIC DNA]</scope>
    <source>
        <strain evidence="2 3">Z022</strain>
    </source>
</reference>
<accession>A0A3G2JNR1</accession>
<evidence type="ECO:0000313" key="2">
    <source>
        <dbReference type="EMBL" id="AYN42199.1"/>
    </source>
</evidence>
<dbReference type="EMBL" id="CP033073">
    <property type="protein sequence ID" value="AYN42199.1"/>
    <property type="molecule type" value="Genomic_DNA"/>
</dbReference>
<evidence type="ECO:0000256" key="1">
    <source>
        <dbReference type="SAM" id="MobiDB-lite"/>
    </source>
</evidence>
<dbReference type="KEGG" id="sdd:D9753_28605"/>
<organism evidence="2 3">
    <name type="scientific">Streptomyces dangxiongensis</name>
    <dbReference type="NCBI Taxonomy" id="1442032"/>
    <lineage>
        <taxon>Bacteria</taxon>
        <taxon>Bacillati</taxon>
        <taxon>Actinomycetota</taxon>
        <taxon>Actinomycetes</taxon>
        <taxon>Kitasatosporales</taxon>
        <taxon>Streptomycetaceae</taxon>
        <taxon>Streptomyces</taxon>
    </lineage>
</organism>
<dbReference type="AlphaFoldDB" id="A0A3G2JNR1"/>
<protein>
    <submittedName>
        <fullName evidence="2">Uncharacterized protein</fullName>
    </submittedName>
</protein>